<feature type="signal peptide" evidence="1">
    <location>
        <begin position="1"/>
        <end position="20"/>
    </location>
</feature>
<dbReference type="AlphaFoldDB" id="A0A914W033"/>
<dbReference type="CDD" id="cd00037">
    <property type="entry name" value="CLECT"/>
    <property type="match status" value="1"/>
</dbReference>
<dbReference type="PANTHER" id="PTHR22803">
    <property type="entry name" value="MANNOSE, PHOSPHOLIPASE, LECTIN RECEPTOR RELATED"/>
    <property type="match status" value="1"/>
</dbReference>
<dbReference type="WBParaSite" id="PSAMB.scaffold2758size21455.g19062.t1">
    <property type="protein sequence ID" value="PSAMB.scaffold2758size21455.g19062.t1"/>
    <property type="gene ID" value="PSAMB.scaffold2758size21455.g19062"/>
</dbReference>
<feature type="domain" description="C-type lectin" evidence="2">
    <location>
        <begin position="35"/>
        <end position="153"/>
    </location>
</feature>
<reference evidence="4" key="1">
    <citation type="submission" date="2022-11" db="UniProtKB">
        <authorList>
            <consortium name="WormBaseParasite"/>
        </authorList>
    </citation>
    <scope>IDENTIFICATION</scope>
</reference>
<organism evidence="3 4">
    <name type="scientific">Plectus sambesii</name>
    <dbReference type="NCBI Taxonomy" id="2011161"/>
    <lineage>
        <taxon>Eukaryota</taxon>
        <taxon>Metazoa</taxon>
        <taxon>Ecdysozoa</taxon>
        <taxon>Nematoda</taxon>
        <taxon>Chromadorea</taxon>
        <taxon>Plectida</taxon>
        <taxon>Plectina</taxon>
        <taxon>Plectoidea</taxon>
        <taxon>Plectidae</taxon>
        <taxon>Plectus</taxon>
    </lineage>
</organism>
<evidence type="ECO:0000259" key="2">
    <source>
        <dbReference type="PROSITE" id="PS50041"/>
    </source>
</evidence>
<feature type="chain" id="PRO_5037884482" evidence="1">
    <location>
        <begin position="21"/>
        <end position="175"/>
    </location>
</feature>
<evidence type="ECO:0000313" key="4">
    <source>
        <dbReference type="WBParaSite" id="PSAMB.scaffold2758size21455.g19062.t1"/>
    </source>
</evidence>
<dbReference type="InterPro" id="IPR016187">
    <property type="entry name" value="CTDL_fold"/>
</dbReference>
<proteinExistence type="predicted"/>
<keyword evidence="1" id="KW-0732">Signal</keyword>
<protein>
    <submittedName>
        <fullName evidence="4">C-type lectin domain-containing protein</fullName>
    </submittedName>
</protein>
<dbReference type="SUPFAM" id="SSF56436">
    <property type="entry name" value="C-type lectin-like"/>
    <property type="match status" value="1"/>
</dbReference>
<dbReference type="PROSITE" id="PS50041">
    <property type="entry name" value="C_TYPE_LECTIN_2"/>
    <property type="match status" value="1"/>
</dbReference>
<dbReference type="InterPro" id="IPR016186">
    <property type="entry name" value="C-type_lectin-like/link_sf"/>
</dbReference>
<accession>A0A914W033</accession>
<dbReference type="SMART" id="SM00034">
    <property type="entry name" value="CLECT"/>
    <property type="match status" value="1"/>
</dbReference>
<dbReference type="Proteomes" id="UP000887566">
    <property type="component" value="Unplaced"/>
</dbReference>
<dbReference type="Gene3D" id="3.10.100.10">
    <property type="entry name" value="Mannose-Binding Protein A, subunit A"/>
    <property type="match status" value="1"/>
</dbReference>
<keyword evidence="3" id="KW-1185">Reference proteome</keyword>
<name>A0A914W033_9BILA</name>
<dbReference type="InterPro" id="IPR050111">
    <property type="entry name" value="C-type_lectin/snaclec_domain"/>
</dbReference>
<dbReference type="Pfam" id="PF00059">
    <property type="entry name" value="Lectin_C"/>
    <property type="match status" value="1"/>
</dbReference>
<evidence type="ECO:0000313" key="3">
    <source>
        <dbReference type="Proteomes" id="UP000887566"/>
    </source>
</evidence>
<dbReference type="InterPro" id="IPR001304">
    <property type="entry name" value="C-type_lectin-like"/>
</dbReference>
<sequence length="175" mass="19133">MAHWTAIIFCLLVACNTSFGDYVCPTDWQLMSTGDQSQCIQVVAARVNWSAAKLACQANGGQLASVHNAFENTFINQQLAQQKITSAWLGGIIATPAANDTIDWFWVDGTDFQSYMNWKKGEPDTIADCGPNLLEQCLTIRADWSGQWNDFCCGSSSAGVVYGYVCAKNAQNLLL</sequence>
<evidence type="ECO:0000256" key="1">
    <source>
        <dbReference type="SAM" id="SignalP"/>
    </source>
</evidence>